<dbReference type="Proteomes" id="UP000184041">
    <property type="component" value="Unassembled WGS sequence"/>
</dbReference>
<dbReference type="RefSeq" id="WP_073060262.1">
    <property type="nucleotide sequence ID" value="NZ_FQUS01000004.1"/>
</dbReference>
<dbReference type="GO" id="GO:0020037">
    <property type="term" value="F:heme binding"/>
    <property type="evidence" value="ECO:0007669"/>
    <property type="project" value="InterPro"/>
</dbReference>
<feature type="region of interest" description="Disordered" evidence="5">
    <location>
        <begin position="1"/>
        <end position="24"/>
    </location>
</feature>
<dbReference type="GO" id="GO:0046872">
    <property type="term" value="F:metal ion binding"/>
    <property type="evidence" value="ECO:0007669"/>
    <property type="project" value="UniProtKB-KW"/>
</dbReference>
<evidence type="ECO:0000256" key="5">
    <source>
        <dbReference type="SAM" id="MobiDB-lite"/>
    </source>
</evidence>
<sequence length="114" mass="12548">MKTDTTDTTTGARSDTLSASARNGKELFEDHDCQSCHPIDGEKQLAPPISGLFGSERELEDGSTVIADEGYIKESIQYPGAKVVMGFNNNMPSFRDLMTGRELQEVTDYIKALR</sequence>
<dbReference type="InterPro" id="IPR009056">
    <property type="entry name" value="Cyt_c-like_dom"/>
</dbReference>
<evidence type="ECO:0000256" key="4">
    <source>
        <dbReference type="PROSITE-ProRule" id="PRU00433"/>
    </source>
</evidence>
<accession>A0A1M4XL69</accession>
<feature type="domain" description="Cytochrome c" evidence="6">
    <location>
        <begin position="19"/>
        <end position="114"/>
    </location>
</feature>
<dbReference type="InterPro" id="IPR036909">
    <property type="entry name" value="Cyt_c-like_dom_sf"/>
</dbReference>
<gene>
    <name evidence="7" type="ORF">SAMN05443144_104154</name>
</gene>
<dbReference type="EMBL" id="FQUS01000004">
    <property type="protein sequence ID" value="SHE94166.1"/>
    <property type="molecule type" value="Genomic_DNA"/>
</dbReference>
<evidence type="ECO:0000313" key="7">
    <source>
        <dbReference type="EMBL" id="SHE94166.1"/>
    </source>
</evidence>
<evidence type="ECO:0000256" key="2">
    <source>
        <dbReference type="ARBA" id="ARBA00022723"/>
    </source>
</evidence>
<keyword evidence="3 4" id="KW-0408">Iron</keyword>
<dbReference type="AlphaFoldDB" id="A0A1M4XL69"/>
<keyword evidence="1 4" id="KW-0349">Heme</keyword>
<evidence type="ECO:0000259" key="6">
    <source>
        <dbReference type="PROSITE" id="PS51007"/>
    </source>
</evidence>
<proteinExistence type="predicted"/>
<evidence type="ECO:0000256" key="3">
    <source>
        <dbReference type="ARBA" id="ARBA00023004"/>
    </source>
</evidence>
<feature type="compositionally biased region" description="Low complexity" evidence="5">
    <location>
        <begin position="1"/>
        <end position="10"/>
    </location>
</feature>
<dbReference type="STRING" id="1194090.SAMN05443144_104154"/>
<dbReference type="Gene3D" id="1.10.760.10">
    <property type="entry name" value="Cytochrome c-like domain"/>
    <property type="match status" value="1"/>
</dbReference>
<reference evidence="7 8" key="1">
    <citation type="submission" date="2016-11" db="EMBL/GenBank/DDBJ databases">
        <authorList>
            <person name="Jaros S."/>
            <person name="Januszkiewicz K."/>
            <person name="Wedrychowicz H."/>
        </authorList>
    </citation>
    <scope>NUCLEOTIDE SEQUENCE [LARGE SCALE GENOMIC DNA]</scope>
    <source>
        <strain evidence="7 8">DSM 21986</strain>
    </source>
</reference>
<dbReference type="SUPFAM" id="SSF46626">
    <property type="entry name" value="Cytochrome c"/>
    <property type="match status" value="1"/>
</dbReference>
<keyword evidence="8" id="KW-1185">Reference proteome</keyword>
<evidence type="ECO:0000313" key="8">
    <source>
        <dbReference type="Proteomes" id="UP000184041"/>
    </source>
</evidence>
<dbReference type="PROSITE" id="PS51007">
    <property type="entry name" value="CYTC"/>
    <property type="match status" value="1"/>
</dbReference>
<protein>
    <submittedName>
        <fullName evidence="7">Cytochrome c</fullName>
    </submittedName>
</protein>
<dbReference type="GO" id="GO:0009055">
    <property type="term" value="F:electron transfer activity"/>
    <property type="evidence" value="ECO:0007669"/>
    <property type="project" value="InterPro"/>
</dbReference>
<dbReference type="Pfam" id="PF00034">
    <property type="entry name" value="Cytochrom_C"/>
    <property type="match status" value="1"/>
</dbReference>
<organism evidence="7 8">
    <name type="scientific">Fodinibius roseus</name>
    <dbReference type="NCBI Taxonomy" id="1194090"/>
    <lineage>
        <taxon>Bacteria</taxon>
        <taxon>Pseudomonadati</taxon>
        <taxon>Balneolota</taxon>
        <taxon>Balneolia</taxon>
        <taxon>Balneolales</taxon>
        <taxon>Balneolaceae</taxon>
        <taxon>Fodinibius</taxon>
    </lineage>
</organism>
<keyword evidence="2 4" id="KW-0479">Metal-binding</keyword>
<name>A0A1M4XL69_9BACT</name>
<feature type="compositionally biased region" description="Polar residues" evidence="5">
    <location>
        <begin position="11"/>
        <end position="21"/>
    </location>
</feature>
<evidence type="ECO:0000256" key="1">
    <source>
        <dbReference type="ARBA" id="ARBA00022617"/>
    </source>
</evidence>